<dbReference type="EMBL" id="FQVF01000027">
    <property type="protein sequence ID" value="SHG68209.1"/>
    <property type="molecule type" value="Genomic_DNA"/>
</dbReference>
<accession>A0A1M5LU87</accession>
<dbReference type="RefSeq" id="WP_084122631.1">
    <property type="nucleotide sequence ID" value="NZ_FQVF01000027.1"/>
</dbReference>
<organism evidence="2 3">
    <name type="scientific">Marinomonas polaris DSM 16579</name>
    <dbReference type="NCBI Taxonomy" id="1122206"/>
    <lineage>
        <taxon>Bacteria</taxon>
        <taxon>Pseudomonadati</taxon>
        <taxon>Pseudomonadota</taxon>
        <taxon>Gammaproteobacteria</taxon>
        <taxon>Oceanospirillales</taxon>
        <taxon>Oceanospirillaceae</taxon>
        <taxon>Marinomonas</taxon>
    </lineage>
</organism>
<feature type="domain" description="N-acetyltransferase" evidence="1">
    <location>
        <begin position="6"/>
        <end position="160"/>
    </location>
</feature>
<keyword evidence="2" id="KW-0808">Transferase</keyword>
<name>A0A1M5LU87_9GAMM</name>
<reference evidence="3" key="1">
    <citation type="submission" date="2016-11" db="EMBL/GenBank/DDBJ databases">
        <authorList>
            <person name="Varghese N."/>
            <person name="Submissions S."/>
        </authorList>
    </citation>
    <scope>NUCLEOTIDE SEQUENCE [LARGE SCALE GENOMIC DNA]</scope>
    <source>
        <strain evidence="3">DSM 16579</strain>
    </source>
</reference>
<dbReference type="InterPro" id="IPR016181">
    <property type="entry name" value="Acyl_CoA_acyltransferase"/>
</dbReference>
<dbReference type="OrthoDB" id="9786032at2"/>
<dbReference type="PROSITE" id="PS51186">
    <property type="entry name" value="GNAT"/>
    <property type="match status" value="1"/>
</dbReference>
<dbReference type="Pfam" id="PF00583">
    <property type="entry name" value="Acetyltransf_1"/>
    <property type="match status" value="1"/>
</dbReference>
<proteinExistence type="predicted"/>
<dbReference type="GO" id="GO:0016747">
    <property type="term" value="F:acyltransferase activity, transferring groups other than amino-acyl groups"/>
    <property type="evidence" value="ECO:0007669"/>
    <property type="project" value="InterPro"/>
</dbReference>
<evidence type="ECO:0000313" key="3">
    <source>
        <dbReference type="Proteomes" id="UP000184517"/>
    </source>
</evidence>
<dbReference type="AlphaFoldDB" id="A0A1M5LU87"/>
<gene>
    <name evidence="2" type="ORF">SAMN02745753_04323</name>
</gene>
<keyword evidence="3" id="KW-1185">Reference proteome</keyword>
<dbReference type="InterPro" id="IPR000182">
    <property type="entry name" value="GNAT_dom"/>
</dbReference>
<evidence type="ECO:0000259" key="1">
    <source>
        <dbReference type="PROSITE" id="PS51186"/>
    </source>
</evidence>
<evidence type="ECO:0000313" key="2">
    <source>
        <dbReference type="EMBL" id="SHG68209.1"/>
    </source>
</evidence>
<dbReference type="STRING" id="1122206.SAMN02745753_04323"/>
<dbReference type="Proteomes" id="UP000184517">
    <property type="component" value="Unassembled WGS sequence"/>
</dbReference>
<sequence>MNKTKIHLLPVSRDELSTFKTELQETFTAALVDQFSQFGSEPIPSDDDINESFNAQGAVIRHIFYGQEKIGGVVLKINEDTQHNSLDLFFIYPKHHGKGFGLATWKTIEATYPDTKVWSTVTPYFEKRNIHFYVNKCGFQIVEFFNKNHLEKNEKARSTDPHDTSDSSEEEFFKFEKVMIQKT</sequence>
<dbReference type="SUPFAM" id="SSF55729">
    <property type="entry name" value="Acyl-CoA N-acyltransferases (Nat)"/>
    <property type="match status" value="1"/>
</dbReference>
<dbReference type="Gene3D" id="3.40.630.30">
    <property type="match status" value="1"/>
</dbReference>
<protein>
    <submittedName>
        <fullName evidence="2">Acetyltransferase (GNAT) family protein</fullName>
    </submittedName>
</protein>